<dbReference type="AlphaFoldDB" id="A0A0T9MXV8"/>
<feature type="transmembrane region" description="Helical" evidence="1">
    <location>
        <begin position="72"/>
        <end position="96"/>
    </location>
</feature>
<protein>
    <submittedName>
        <fullName evidence="2">Protein of uncharacterized function (DUF2569)</fullName>
    </submittedName>
</protein>
<evidence type="ECO:0000313" key="3">
    <source>
        <dbReference type="Proteomes" id="UP000038750"/>
    </source>
</evidence>
<evidence type="ECO:0000313" key="2">
    <source>
        <dbReference type="EMBL" id="CNG58966.1"/>
    </source>
</evidence>
<feature type="transmembrane region" description="Helical" evidence="1">
    <location>
        <begin position="140"/>
        <end position="161"/>
    </location>
</feature>
<organism evidence="2 3">
    <name type="scientific">Yersinia intermedia</name>
    <dbReference type="NCBI Taxonomy" id="631"/>
    <lineage>
        <taxon>Bacteria</taxon>
        <taxon>Pseudomonadati</taxon>
        <taxon>Pseudomonadota</taxon>
        <taxon>Gammaproteobacteria</taxon>
        <taxon>Enterobacterales</taxon>
        <taxon>Yersiniaceae</taxon>
        <taxon>Yersinia</taxon>
    </lineage>
</organism>
<dbReference type="InterPro" id="IPR019690">
    <property type="entry name" value="DUF2569"/>
</dbReference>
<keyword evidence="1" id="KW-1133">Transmembrane helix</keyword>
<dbReference type="Pfam" id="PF10754">
    <property type="entry name" value="DUF2569"/>
    <property type="match status" value="1"/>
</dbReference>
<sequence length="167" mass="19489">MEWGCTKCGVEIPQEREFCDKCEEKHFRKIGGFLFLPLIGLVVTAASYLFAMTDAFRVMTENYSHLNVNAKIFFMLSLAIYIVCFLFSVTVLSFFLKKKKFLPKLYILFLISVVATMSLNIYMLYMLIPDVKIGYNELVPIFRNVISALIWIPYFITSVRVKRTFIR</sequence>
<gene>
    <name evidence="2" type="ORF">ERS008530_04140</name>
</gene>
<dbReference type="RefSeq" id="WP_050074571.1">
    <property type="nucleotide sequence ID" value="NZ_CPZJ01000022.1"/>
</dbReference>
<feature type="transmembrane region" description="Helical" evidence="1">
    <location>
        <begin position="33"/>
        <end position="52"/>
    </location>
</feature>
<dbReference type="EMBL" id="CPZJ01000022">
    <property type="protein sequence ID" value="CNG58966.1"/>
    <property type="molecule type" value="Genomic_DNA"/>
</dbReference>
<keyword evidence="1" id="KW-0472">Membrane</keyword>
<dbReference type="OrthoDB" id="9155572at2"/>
<name>A0A0T9MXV8_YERIN</name>
<keyword evidence="1" id="KW-0812">Transmembrane</keyword>
<proteinExistence type="predicted"/>
<feature type="transmembrane region" description="Helical" evidence="1">
    <location>
        <begin position="105"/>
        <end position="128"/>
    </location>
</feature>
<dbReference type="Proteomes" id="UP000038750">
    <property type="component" value="Unassembled WGS sequence"/>
</dbReference>
<reference evidence="2 3" key="1">
    <citation type="submission" date="2015-03" db="EMBL/GenBank/DDBJ databases">
        <authorList>
            <person name="Murphy D."/>
        </authorList>
    </citation>
    <scope>NUCLEOTIDE SEQUENCE [LARGE SCALE GENOMIC DNA]</scope>
    <source>
        <strain evidence="2 3">BR165/97</strain>
    </source>
</reference>
<accession>A0A0T9MXV8</accession>
<evidence type="ECO:0000256" key="1">
    <source>
        <dbReference type="SAM" id="Phobius"/>
    </source>
</evidence>